<reference evidence="6 7" key="1">
    <citation type="submission" date="2017-11" db="EMBL/GenBank/DDBJ databases">
        <title>Comparitive Functional Genomics of Dry Heat Resistant strains isolated from the Viking Spacecraft.</title>
        <authorList>
            <person name="Seuylemezian A."/>
            <person name="Cooper K."/>
            <person name="Vaishampayan P."/>
        </authorList>
    </citation>
    <scope>NUCLEOTIDE SEQUENCE [LARGE SCALE GENOMIC DNA]</scope>
    <source>
        <strain evidence="6 7">V32-6</strain>
    </source>
</reference>
<dbReference type="Pfam" id="PF07681">
    <property type="entry name" value="DoxX"/>
    <property type="match status" value="1"/>
</dbReference>
<sequence length="170" mass="19005">MFLQLLKENRYVSLILTALRIYLGWQWLQAGLGKITSGEFDASGFMYGAVKNMTGEHPSVQPWWGNFLKDVAIPYVDFFNVIVPWGEFLVGLGLLLGVFTSFSVLMGLTMNFAYMFSGTTSTNPQMIVLGMFILAAGFNAGKIGLDRWLNPFLKSVLFKEGKQTRIPQDA</sequence>
<feature type="transmembrane region" description="Helical" evidence="5">
    <location>
        <begin position="88"/>
        <end position="114"/>
    </location>
</feature>
<name>A0A2N5HVL6_9BACI</name>
<keyword evidence="4 5" id="KW-0472">Membrane</keyword>
<accession>A0A2N5HVL6</accession>
<keyword evidence="7" id="KW-1185">Reference proteome</keyword>
<evidence type="ECO:0000313" key="7">
    <source>
        <dbReference type="Proteomes" id="UP000234950"/>
    </source>
</evidence>
<evidence type="ECO:0000256" key="1">
    <source>
        <dbReference type="ARBA" id="ARBA00004141"/>
    </source>
</evidence>
<dbReference type="Proteomes" id="UP000234950">
    <property type="component" value="Unassembled WGS sequence"/>
</dbReference>
<dbReference type="AlphaFoldDB" id="A0A2N5HVL6"/>
<comment type="subcellular location">
    <subcellularLocation>
        <location evidence="1">Membrane</location>
        <topology evidence="1">Multi-pass membrane protein</topology>
    </subcellularLocation>
</comment>
<gene>
    <name evidence="6" type="ORF">CVD27_01540</name>
</gene>
<organism evidence="6 7">
    <name type="scientific">Neobacillus cucumis</name>
    <dbReference type="NCBI Taxonomy" id="1740721"/>
    <lineage>
        <taxon>Bacteria</taxon>
        <taxon>Bacillati</taxon>
        <taxon>Bacillota</taxon>
        <taxon>Bacilli</taxon>
        <taxon>Bacillales</taxon>
        <taxon>Bacillaceae</taxon>
        <taxon>Neobacillus</taxon>
    </lineage>
</organism>
<evidence type="ECO:0000256" key="2">
    <source>
        <dbReference type="ARBA" id="ARBA00022692"/>
    </source>
</evidence>
<proteinExistence type="predicted"/>
<protein>
    <submittedName>
        <fullName evidence="6">Crp/Fnr family transcriptional regulator</fullName>
    </submittedName>
</protein>
<keyword evidence="2 5" id="KW-0812">Transmembrane</keyword>
<evidence type="ECO:0000256" key="5">
    <source>
        <dbReference type="SAM" id="Phobius"/>
    </source>
</evidence>
<evidence type="ECO:0000313" key="6">
    <source>
        <dbReference type="EMBL" id="PLS09552.1"/>
    </source>
</evidence>
<dbReference type="PANTHER" id="PTHR39157">
    <property type="entry name" value="INTEGRAL MEMBRANE PROTEIN-RELATED"/>
    <property type="match status" value="1"/>
</dbReference>
<evidence type="ECO:0000256" key="4">
    <source>
        <dbReference type="ARBA" id="ARBA00023136"/>
    </source>
</evidence>
<comment type="caution">
    <text evidence="6">The sequence shown here is derived from an EMBL/GenBank/DDBJ whole genome shotgun (WGS) entry which is preliminary data.</text>
</comment>
<keyword evidence="3 5" id="KW-1133">Transmembrane helix</keyword>
<dbReference type="EMBL" id="PGVE01000012">
    <property type="protein sequence ID" value="PLS09552.1"/>
    <property type="molecule type" value="Genomic_DNA"/>
</dbReference>
<dbReference type="InterPro" id="IPR032808">
    <property type="entry name" value="DoxX"/>
</dbReference>
<dbReference type="RefSeq" id="WP_101646136.1">
    <property type="nucleotide sequence ID" value="NZ_PGVE01000012.1"/>
</dbReference>
<feature type="transmembrane region" description="Helical" evidence="5">
    <location>
        <begin position="126"/>
        <end position="145"/>
    </location>
</feature>
<dbReference type="GO" id="GO:0016020">
    <property type="term" value="C:membrane"/>
    <property type="evidence" value="ECO:0007669"/>
    <property type="project" value="UniProtKB-SubCell"/>
</dbReference>
<evidence type="ECO:0000256" key="3">
    <source>
        <dbReference type="ARBA" id="ARBA00022989"/>
    </source>
</evidence>
<dbReference type="PANTHER" id="PTHR39157:SF1">
    <property type="entry name" value="DOXX FAMILY PROTEIN"/>
    <property type="match status" value="1"/>
</dbReference>
<dbReference type="OrthoDB" id="26941at2"/>